<reference evidence="1 2" key="1">
    <citation type="journal article" date="2018" name="Front. Microbiol.">
        <title>Genome-Wide Analysis of Corynespora cassiicola Leaf Fall Disease Putative Effectors.</title>
        <authorList>
            <person name="Lopez D."/>
            <person name="Ribeiro S."/>
            <person name="Label P."/>
            <person name="Fumanal B."/>
            <person name="Venisse J.S."/>
            <person name="Kohler A."/>
            <person name="de Oliveira R.R."/>
            <person name="Labutti K."/>
            <person name="Lipzen A."/>
            <person name="Lail K."/>
            <person name="Bauer D."/>
            <person name="Ohm R.A."/>
            <person name="Barry K.W."/>
            <person name="Spatafora J."/>
            <person name="Grigoriev I.V."/>
            <person name="Martin F.M."/>
            <person name="Pujade-Renaud V."/>
        </authorList>
    </citation>
    <scope>NUCLEOTIDE SEQUENCE [LARGE SCALE GENOMIC DNA]</scope>
    <source>
        <strain evidence="1 2">Philippines</strain>
    </source>
</reference>
<dbReference type="EMBL" id="KZ678129">
    <property type="protein sequence ID" value="PSN73670.1"/>
    <property type="molecule type" value="Genomic_DNA"/>
</dbReference>
<dbReference type="Proteomes" id="UP000240883">
    <property type="component" value="Unassembled WGS sequence"/>
</dbReference>
<sequence>MLCRKKCGVDGHCPQQKACKLHEPREGLDMLCSCASQQGKQQHAKTSDIGARCMPRQRSRPEHSASAFMPISRDSPLSALVARVCEPNREWEHPRAAQNVATRSSLAGPGRSIKQLAGRRDLVQGRWRGRVICLVPCECGQPWHPPQMACPLSLHGPAGILSMALDA</sequence>
<protein>
    <submittedName>
        <fullName evidence="1">Uncharacterized protein</fullName>
    </submittedName>
</protein>
<name>A0A2T2P7P2_CORCC</name>
<evidence type="ECO:0000313" key="1">
    <source>
        <dbReference type="EMBL" id="PSN73670.1"/>
    </source>
</evidence>
<organism evidence="1 2">
    <name type="scientific">Corynespora cassiicola Philippines</name>
    <dbReference type="NCBI Taxonomy" id="1448308"/>
    <lineage>
        <taxon>Eukaryota</taxon>
        <taxon>Fungi</taxon>
        <taxon>Dikarya</taxon>
        <taxon>Ascomycota</taxon>
        <taxon>Pezizomycotina</taxon>
        <taxon>Dothideomycetes</taxon>
        <taxon>Pleosporomycetidae</taxon>
        <taxon>Pleosporales</taxon>
        <taxon>Corynesporascaceae</taxon>
        <taxon>Corynespora</taxon>
    </lineage>
</organism>
<evidence type="ECO:0000313" key="2">
    <source>
        <dbReference type="Proteomes" id="UP000240883"/>
    </source>
</evidence>
<dbReference type="AlphaFoldDB" id="A0A2T2P7P2"/>
<gene>
    <name evidence="1" type="ORF">BS50DRAFT_192796</name>
</gene>
<accession>A0A2T2P7P2</accession>
<proteinExistence type="predicted"/>
<keyword evidence="2" id="KW-1185">Reference proteome</keyword>